<dbReference type="SUPFAM" id="SSF103481">
    <property type="entry name" value="Multidrug resistance efflux transporter EmrE"/>
    <property type="match status" value="2"/>
</dbReference>
<sequence length="382" mass="39026">MDRHIRGARNDSAGANASLDAAAAAGAAGPEAASPGARADAVDTHAAARDAASAGTGAASSGNATGRLAGTQPATGRRGKSAAPAPTFERTPRSIIIGAAMVFAGGVLWGVNATVSKLLMADYQADPLWIACVRELAAGALFLACAGATTPKLLAGAVRDRRSWPQMLLCALVCVLLVQVAYLSAINWTNSGTATVLQTLNLLFVLAYVCLRDRRLPGLREGAGVALAFVGTVLIATGGDLTVLKLPLPGLVWGIVDALATAALSILPARLIARWGNLTVNGITFLISGVVLVPFVRPWADAPQLDGMGVALMVFTVVGGTFGAFWLFLGGMMRIGAMRATMLGTSEPVAATVSGVAWAGAVFAPTDFVGFAMILAMVFLVR</sequence>
<protein>
    <submittedName>
        <fullName evidence="9">Permease</fullName>
    </submittedName>
</protein>
<feature type="transmembrane region" description="Helical" evidence="7">
    <location>
        <begin position="223"/>
        <end position="244"/>
    </location>
</feature>
<feature type="transmembrane region" description="Helical" evidence="7">
    <location>
        <begin position="250"/>
        <end position="271"/>
    </location>
</feature>
<accession>A0A6I1GSP2</accession>
<keyword evidence="10" id="KW-1185">Reference proteome</keyword>
<feature type="region of interest" description="Disordered" evidence="6">
    <location>
        <begin position="30"/>
        <end position="86"/>
    </location>
</feature>
<evidence type="ECO:0000256" key="7">
    <source>
        <dbReference type="SAM" id="Phobius"/>
    </source>
</evidence>
<dbReference type="PANTHER" id="PTHR32322">
    <property type="entry name" value="INNER MEMBRANE TRANSPORTER"/>
    <property type="match status" value="1"/>
</dbReference>
<feature type="compositionally biased region" description="Low complexity" evidence="6">
    <location>
        <begin position="30"/>
        <end position="39"/>
    </location>
</feature>
<dbReference type="InterPro" id="IPR050638">
    <property type="entry name" value="AA-Vitamin_Transporters"/>
</dbReference>
<feature type="transmembrane region" description="Helical" evidence="7">
    <location>
        <begin position="136"/>
        <end position="155"/>
    </location>
</feature>
<evidence type="ECO:0000313" key="10">
    <source>
        <dbReference type="Proteomes" id="UP000441772"/>
    </source>
</evidence>
<dbReference type="PANTHER" id="PTHR32322:SF2">
    <property type="entry name" value="EAMA DOMAIN-CONTAINING PROTEIN"/>
    <property type="match status" value="1"/>
</dbReference>
<evidence type="ECO:0000256" key="4">
    <source>
        <dbReference type="ARBA" id="ARBA00022989"/>
    </source>
</evidence>
<comment type="similarity">
    <text evidence="2">Belongs to the EamA transporter family.</text>
</comment>
<feature type="compositionally biased region" description="Low complexity" evidence="6">
    <location>
        <begin position="49"/>
        <end position="67"/>
    </location>
</feature>
<evidence type="ECO:0000256" key="3">
    <source>
        <dbReference type="ARBA" id="ARBA00022692"/>
    </source>
</evidence>
<evidence type="ECO:0000256" key="2">
    <source>
        <dbReference type="ARBA" id="ARBA00007362"/>
    </source>
</evidence>
<comment type="subcellular location">
    <subcellularLocation>
        <location evidence="1">Membrane</location>
        <topology evidence="1">Multi-pass membrane protein</topology>
    </subcellularLocation>
</comment>
<keyword evidence="5 7" id="KW-0472">Membrane</keyword>
<dbReference type="EMBL" id="WBVT01000047">
    <property type="protein sequence ID" value="KAB7789521.1"/>
    <property type="molecule type" value="Genomic_DNA"/>
</dbReference>
<dbReference type="Pfam" id="PF00892">
    <property type="entry name" value="EamA"/>
    <property type="match status" value="2"/>
</dbReference>
<dbReference type="InterPro" id="IPR037185">
    <property type="entry name" value="EmrE-like"/>
</dbReference>
<dbReference type="AlphaFoldDB" id="A0A6I1GSP2"/>
<feature type="transmembrane region" description="Helical" evidence="7">
    <location>
        <begin position="192"/>
        <end position="211"/>
    </location>
</feature>
<evidence type="ECO:0000256" key="6">
    <source>
        <dbReference type="SAM" id="MobiDB-lite"/>
    </source>
</evidence>
<feature type="transmembrane region" description="Helical" evidence="7">
    <location>
        <begin position="278"/>
        <end position="296"/>
    </location>
</feature>
<evidence type="ECO:0000313" key="9">
    <source>
        <dbReference type="EMBL" id="KAB7789521.1"/>
    </source>
</evidence>
<feature type="transmembrane region" description="Helical" evidence="7">
    <location>
        <begin position="167"/>
        <end position="186"/>
    </location>
</feature>
<dbReference type="Proteomes" id="UP000441772">
    <property type="component" value="Unassembled WGS sequence"/>
</dbReference>
<comment type="caution">
    <text evidence="9">The sequence shown here is derived from an EMBL/GenBank/DDBJ whole genome shotgun (WGS) entry which is preliminary data.</text>
</comment>
<keyword evidence="4 7" id="KW-1133">Transmembrane helix</keyword>
<evidence type="ECO:0000256" key="1">
    <source>
        <dbReference type="ARBA" id="ARBA00004141"/>
    </source>
</evidence>
<feature type="domain" description="EamA" evidence="8">
    <location>
        <begin position="249"/>
        <end position="381"/>
    </location>
</feature>
<proteinExistence type="inferred from homology"/>
<evidence type="ECO:0000256" key="5">
    <source>
        <dbReference type="ARBA" id="ARBA00023136"/>
    </source>
</evidence>
<keyword evidence="3 7" id="KW-0812">Transmembrane</keyword>
<gene>
    <name evidence="9" type="ORF">F7D09_1969</name>
</gene>
<dbReference type="GO" id="GO:0016020">
    <property type="term" value="C:membrane"/>
    <property type="evidence" value="ECO:0007669"/>
    <property type="project" value="UniProtKB-SubCell"/>
</dbReference>
<reference evidence="9 10" key="1">
    <citation type="submission" date="2019-09" db="EMBL/GenBank/DDBJ databases">
        <title>Characterization of the phylogenetic diversity of two novel species belonging to the genus Bifidobacterium: Bifidobacterium cebidarum sp. nov. and Bifidobacterium leontopitheci sp. nov.</title>
        <authorList>
            <person name="Lugli G.A."/>
            <person name="Duranti S."/>
            <person name="Milani C."/>
            <person name="Turroni F."/>
            <person name="Ventura M."/>
        </authorList>
    </citation>
    <scope>NUCLEOTIDE SEQUENCE [LARGE SCALE GENOMIC DNA]</scope>
    <source>
        <strain evidence="9 10">LMG 31471</strain>
    </source>
</reference>
<organism evidence="9 10">
    <name type="scientific">Bifidobacterium leontopitheci</name>
    <dbReference type="NCBI Taxonomy" id="2650774"/>
    <lineage>
        <taxon>Bacteria</taxon>
        <taxon>Bacillati</taxon>
        <taxon>Actinomycetota</taxon>
        <taxon>Actinomycetes</taxon>
        <taxon>Bifidobacteriales</taxon>
        <taxon>Bifidobacteriaceae</taxon>
        <taxon>Bifidobacterium</taxon>
    </lineage>
</organism>
<feature type="transmembrane region" description="Helical" evidence="7">
    <location>
        <begin position="95"/>
        <end position="116"/>
    </location>
</feature>
<feature type="transmembrane region" description="Helical" evidence="7">
    <location>
        <begin position="349"/>
        <end position="381"/>
    </location>
</feature>
<feature type="transmembrane region" description="Helical" evidence="7">
    <location>
        <begin position="308"/>
        <end position="329"/>
    </location>
</feature>
<feature type="domain" description="EamA" evidence="8">
    <location>
        <begin position="97"/>
        <end position="236"/>
    </location>
</feature>
<evidence type="ECO:0000259" key="8">
    <source>
        <dbReference type="Pfam" id="PF00892"/>
    </source>
</evidence>
<dbReference type="InterPro" id="IPR000620">
    <property type="entry name" value="EamA_dom"/>
</dbReference>
<name>A0A6I1GSP2_9BIFI</name>